<evidence type="ECO:0000313" key="2">
    <source>
        <dbReference type="Proteomes" id="UP000253370"/>
    </source>
</evidence>
<reference evidence="1 2" key="1">
    <citation type="submission" date="2018-07" db="EMBL/GenBank/DDBJ databases">
        <title>Rhodosalinus sp. strain E84T genomic sequence and assembly.</title>
        <authorList>
            <person name="Liu Z.-W."/>
            <person name="Lu D.-C."/>
        </authorList>
    </citation>
    <scope>NUCLEOTIDE SEQUENCE [LARGE SCALE GENOMIC DNA]</scope>
    <source>
        <strain evidence="1 2">E84</strain>
    </source>
</reference>
<accession>A0A365U4B7</accession>
<comment type="caution">
    <text evidence="1">The sequence shown here is derived from an EMBL/GenBank/DDBJ whole genome shotgun (WGS) entry which is preliminary data.</text>
</comment>
<dbReference type="EMBL" id="QNTQ01000037">
    <property type="protein sequence ID" value="RBI82561.1"/>
    <property type="molecule type" value="Genomic_DNA"/>
</dbReference>
<organism evidence="1 2">
    <name type="scientific">Rhodosalinus halophilus</name>
    <dbReference type="NCBI Taxonomy" id="2259333"/>
    <lineage>
        <taxon>Bacteria</taxon>
        <taxon>Pseudomonadati</taxon>
        <taxon>Pseudomonadota</taxon>
        <taxon>Alphaproteobacteria</taxon>
        <taxon>Rhodobacterales</taxon>
        <taxon>Paracoccaceae</taxon>
        <taxon>Rhodosalinus</taxon>
    </lineage>
</organism>
<gene>
    <name evidence="1" type="ORF">DRV85_18665</name>
</gene>
<name>A0A365U4B7_9RHOB</name>
<dbReference type="RefSeq" id="WP_113290983.1">
    <property type="nucleotide sequence ID" value="NZ_QNTQ01000037.1"/>
</dbReference>
<sequence length="117" mass="12384">MERQLAEVALPELMLRIGRELESLHALAEAIDNAIGSSADGRLSHDADARAALQNADLLRQIAGDLAAFLVHLAGQIPSEIAVSLDRSATPLKLAAVAARLHGRKAENGSEGDVRLF</sequence>
<dbReference type="AlphaFoldDB" id="A0A365U4B7"/>
<keyword evidence="2" id="KW-1185">Reference proteome</keyword>
<evidence type="ECO:0000313" key="1">
    <source>
        <dbReference type="EMBL" id="RBI82561.1"/>
    </source>
</evidence>
<proteinExistence type="predicted"/>
<dbReference type="Proteomes" id="UP000253370">
    <property type="component" value="Unassembled WGS sequence"/>
</dbReference>
<protein>
    <submittedName>
        <fullName evidence="1">Uncharacterized protein</fullName>
    </submittedName>
</protein>